<name>A0A7G3G9D0_9NEIS</name>
<dbReference type="AlphaFoldDB" id="A0A7G3G9D0"/>
<dbReference type="CDD" id="cd16015">
    <property type="entry name" value="LTA_synthase"/>
    <property type="match status" value="1"/>
</dbReference>
<feature type="transmembrane region" description="Helical" evidence="6">
    <location>
        <begin position="122"/>
        <end position="143"/>
    </location>
</feature>
<accession>A0A7G3G9D0</accession>
<protein>
    <recommendedName>
        <fullName evidence="7">Sulfatase N-terminal domain-containing protein</fullName>
    </recommendedName>
</protein>
<evidence type="ECO:0000256" key="5">
    <source>
        <dbReference type="ARBA" id="ARBA00023136"/>
    </source>
</evidence>
<dbReference type="InterPro" id="IPR050448">
    <property type="entry name" value="OpgB/LTA_synthase_biosynth"/>
</dbReference>
<dbReference type="Proteomes" id="UP000515917">
    <property type="component" value="Chromosome"/>
</dbReference>
<dbReference type="EMBL" id="CP025781">
    <property type="protein sequence ID" value="QBC43816.1"/>
    <property type="molecule type" value="Genomic_DNA"/>
</dbReference>
<dbReference type="SUPFAM" id="SSF53649">
    <property type="entry name" value="Alkaline phosphatase-like"/>
    <property type="match status" value="1"/>
</dbReference>
<keyword evidence="4 6" id="KW-1133">Transmembrane helix</keyword>
<evidence type="ECO:0000256" key="6">
    <source>
        <dbReference type="SAM" id="Phobius"/>
    </source>
</evidence>
<feature type="transmembrane region" description="Helical" evidence="6">
    <location>
        <begin position="150"/>
        <end position="168"/>
    </location>
</feature>
<evidence type="ECO:0000256" key="4">
    <source>
        <dbReference type="ARBA" id="ARBA00022989"/>
    </source>
</evidence>
<keyword evidence="9" id="KW-1185">Reference proteome</keyword>
<dbReference type="Pfam" id="PF00884">
    <property type="entry name" value="Sulfatase"/>
    <property type="match status" value="1"/>
</dbReference>
<keyword evidence="2" id="KW-1003">Cell membrane</keyword>
<proteinExistence type="predicted"/>
<feature type="transmembrane region" description="Helical" evidence="6">
    <location>
        <begin position="60"/>
        <end position="86"/>
    </location>
</feature>
<feature type="transmembrane region" description="Helical" evidence="6">
    <location>
        <begin position="30"/>
        <end position="51"/>
    </location>
</feature>
<evidence type="ECO:0000259" key="7">
    <source>
        <dbReference type="Pfam" id="PF00884"/>
    </source>
</evidence>
<dbReference type="PANTHER" id="PTHR47371">
    <property type="entry name" value="LIPOTEICHOIC ACID SYNTHASE"/>
    <property type="match status" value="1"/>
</dbReference>
<dbReference type="PANTHER" id="PTHR47371:SF3">
    <property type="entry name" value="PHOSPHOGLYCEROL TRANSFERASE I"/>
    <property type="match status" value="1"/>
</dbReference>
<dbReference type="InterPro" id="IPR017850">
    <property type="entry name" value="Alkaline_phosphatase_core_sf"/>
</dbReference>
<evidence type="ECO:0000256" key="3">
    <source>
        <dbReference type="ARBA" id="ARBA00022692"/>
    </source>
</evidence>
<feature type="domain" description="Sulfatase N-terminal" evidence="7">
    <location>
        <begin position="251"/>
        <end position="502"/>
    </location>
</feature>
<keyword evidence="3 6" id="KW-0812">Transmembrane</keyword>
<dbReference type="Gene3D" id="3.40.720.10">
    <property type="entry name" value="Alkaline Phosphatase, subunit A"/>
    <property type="match status" value="1"/>
</dbReference>
<dbReference type="InterPro" id="IPR000917">
    <property type="entry name" value="Sulfatase_N"/>
</dbReference>
<dbReference type="GO" id="GO:0005886">
    <property type="term" value="C:plasma membrane"/>
    <property type="evidence" value="ECO:0007669"/>
    <property type="project" value="UniProtKB-SubCell"/>
</dbReference>
<evidence type="ECO:0000313" key="9">
    <source>
        <dbReference type="Proteomes" id="UP000515917"/>
    </source>
</evidence>
<evidence type="ECO:0000256" key="2">
    <source>
        <dbReference type="ARBA" id="ARBA00022475"/>
    </source>
</evidence>
<keyword evidence="5 6" id="KW-0472">Membrane</keyword>
<evidence type="ECO:0000256" key="1">
    <source>
        <dbReference type="ARBA" id="ARBA00004651"/>
    </source>
</evidence>
<sequence>MLDLPPFRIMCIRLFMSMPYFVSLHSFKKISARLALLVGPLAVLLLGRYFVDSHWGPQRILFSVLLFALLALPLNRWAAAVAAISFEGLLCHASWLKEGQTGEPLLARDLFEVSQGVSLASYLNWEMIVFALLAILAIGLGVWKRPRFAWWRLVLALLLPTLLLVRIFDHGILTKTISNNLADHFDAPYLSYNFIQNTRQNGLLAHLYQTAESVKLPAAGPHTFYQLGALKTQEVIEPDVALILCEACFTSLNDERFTTPIARLKEKGFSASMMLSPVYGGGTAEAEFEMLTGLSSAVLPGIDYQNYASSYRSNAATLVSRYKDAGYRTIGMHNFHGNFWKRRDVYPSFGFDSTRFVEEMSWKTRTWPDDGLLYNTALKAYAEGPAKGKTMLSLVTVMTHGNYTDRDFDGGLADYNQRLDAAVTYLEKFVKQLEAQAKKRKRPLVIALIGDHKPSLTAAFYRKGVFDDTFFRQKGERNDKFRFAYNLTPVQWRKRAEVPLFIKASTPELAASMASNLADKPMFCLPGELAQLVPGQDPFWGALSSLCSRAPDTLVPTHQPAWRKVFEPALFAERLF</sequence>
<evidence type="ECO:0000313" key="8">
    <source>
        <dbReference type="EMBL" id="QBC43816.1"/>
    </source>
</evidence>
<organism evidence="8 9">
    <name type="scientific">Iodobacter fluviatilis</name>
    <dbReference type="NCBI Taxonomy" id="537"/>
    <lineage>
        <taxon>Bacteria</taxon>
        <taxon>Pseudomonadati</taxon>
        <taxon>Pseudomonadota</taxon>
        <taxon>Betaproteobacteria</taxon>
        <taxon>Neisseriales</taxon>
        <taxon>Chitinibacteraceae</taxon>
        <taxon>Iodobacter</taxon>
    </lineage>
</organism>
<comment type="subcellular location">
    <subcellularLocation>
        <location evidence="1">Cell membrane</location>
        <topology evidence="1">Multi-pass membrane protein</topology>
    </subcellularLocation>
</comment>
<dbReference type="KEGG" id="ifl:C1H71_09830"/>
<gene>
    <name evidence="8" type="ORF">C1H71_09830</name>
</gene>
<reference evidence="8 9" key="1">
    <citation type="submission" date="2018-01" db="EMBL/GenBank/DDBJ databases">
        <title>Genome sequence of Iodobacter sp. strain PCH194 isolated from Indian Trans-Himalaya.</title>
        <authorList>
            <person name="Kumar V."/>
            <person name="Thakur V."/>
            <person name="Kumar S."/>
            <person name="Singh D."/>
        </authorList>
    </citation>
    <scope>NUCLEOTIDE SEQUENCE [LARGE SCALE GENOMIC DNA]</scope>
    <source>
        <strain evidence="8 9">PCH194</strain>
    </source>
</reference>